<reference evidence="3" key="1">
    <citation type="submission" date="2022-11" db="UniProtKB">
        <authorList>
            <consortium name="WormBaseParasite"/>
        </authorList>
    </citation>
    <scope>IDENTIFICATION</scope>
</reference>
<protein>
    <submittedName>
        <fullName evidence="3">Transposase</fullName>
    </submittedName>
</protein>
<feature type="compositionally biased region" description="Basic and acidic residues" evidence="1">
    <location>
        <begin position="156"/>
        <end position="165"/>
    </location>
</feature>
<evidence type="ECO:0000313" key="3">
    <source>
        <dbReference type="WBParaSite" id="nRc.2.0.1.t38615-RA"/>
    </source>
</evidence>
<organism evidence="2 3">
    <name type="scientific">Romanomermis culicivorax</name>
    <name type="common">Nematode worm</name>
    <dbReference type="NCBI Taxonomy" id="13658"/>
    <lineage>
        <taxon>Eukaryota</taxon>
        <taxon>Metazoa</taxon>
        <taxon>Ecdysozoa</taxon>
        <taxon>Nematoda</taxon>
        <taxon>Enoplea</taxon>
        <taxon>Dorylaimia</taxon>
        <taxon>Mermithida</taxon>
        <taxon>Mermithoidea</taxon>
        <taxon>Mermithidae</taxon>
        <taxon>Romanomermis</taxon>
    </lineage>
</organism>
<proteinExistence type="predicted"/>
<keyword evidence="2" id="KW-1185">Reference proteome</keyword>
<evidence type="ECO:0000256" key="1">
    <source>
        <dbReference type="SAM" id="MobiDB-lite"/>
    </source>
</evidence>
<evidence type="ECO:0000313" key="2">
    <source>
        <dbReference type="Proteomes" id="UP000887565"/>
    </source>
</evidence>
<feature type="compositionally biased region" description="Acidic residues" evidence="1">
    <location>
        <begin position="187"/>
        <end position="201"/>
    </location>
</feature>
<name>A0A915KIF8_ROMCU</name>
<dbReference type="WBParaSite" id="nRc.2.0.1.t38615-RA">
    <property type="protein sequence ID" value="nRc.2.0.1.t38615-RA"/>
    <property type="gene ID" value="nRc.2.0.1.g38615"/>
</dbReference>
<dbReference type="AlphaFoldDB" id="A0A915KIF8"/>
<feature type="region of interest" description="Disordered" evidence="1">
    <location>
        <begin position="149"/>
        <end position="205"/>
    </location>
</feature>
<dbReference type="Proteomes" id="UP000887565">
    <property type="component" value="Unplaced"/>
</dbReference>
<accession>A0A915KIF8</accession>
<sequence>MKVHGNRYIKYILFKELNPAKNRNKIHHKNSQKSQNKNVETACFSLKMHRPRNFDNNDIVAYFAALRNQQFRTGTRNQCGICGQDLQCTLNQMTTYDHARFHCHKCIQKLCKARNGAKITNYKVDVSTIQVLDIPRKVRTVVEAIANRQPLPSRAQKPDENKENGANEDEGDVVPHPSAKKCRCIQEDSEPDQIEEEDEQGDSGNQSFFSLTKSFAETSGNFSKAKFVKYFKRWSTVVEFNISKTRIFSKLTPPGLHNRSFDKFVAICNLKSVNLAGQLSETNLYLKEKEKKIN</sequence>